<dbReference type="Pfam" id="PF00011">
    <property type="entry name" value="HSP20"/>
    <property type="match status" value="1"/>
</dbReference>
<proteinExistence type="inferred from homology"/>
<gene>
    <name evidence="5" type="ordered locus">FsymDg_1513</name>
</gene>
<dbReference type="Proteomes" id="UP000001549">
    <property type="component" value="Chromosome"/>
</dbReference>
<feature type="domain" description="SHSP" evidence="4">
    <location>
        <begin position="35"/>
        <end position="150"/>
    </location>
</feature>
<comment type="similarity">
    <text evidence="1 2">Belongs to the small heat shock protein (HSP20) family.</text>
</comment>
<reference evidence="5 6" key="1">
    <citation type="submission" date="2011-05" db="EMBL/GenBank/DDBJ databases">
        <title>Complete sequence of chromosome of Frankia symbiont of Datisca glomerata.</title>
        <authorList>
            <consortium name="US DOE Joint Genome Institute"/>
            <person name="Lucas S."/>
            <person name="Han J."/>
            <person name="Lapidus A."/>
            <person name="Cheng J.-F."/>
            <person name="Goodwin L."/>
            <person name="Pitluck S."/>
            <person name="Peters L."/>
            <person name="Mikhailova N."/>
            <person name="Chertkov O."/>
            <person name="Teshima H."/>
            <person name="Han C."/>
            <person name="Tapia R."/>
            <person name="Land M."/>
            <person name="Hauser L."/>
            <person name="Kyrpides N."/>
            <person name="Ivanova N."/>
            <person name="Pagani I."/>
            <person name="Berry A."/>
            <person name="Pawlowski K."/>
            <person name="Persson T."/>
            <person name="Vanden Heuvel B."/>
            <person name="Benson D."/>
            <person name="Woyke T."/>
        </authorList>
    </citation>
    <scope>NUCLEOTIDE SEQUENCE [LARGE SCALE GENOMIC DNA]</scope>
    <source>
        <strain evidence="6">4085684</strain>
    </source>
</reference>
<dbReference type="InterPro" id="IPR031107">
    <property type="entry name" value="Small_HSP"/>
</dbReference>
<dbReference type="KEGG" id="fsy:FsymDg_1513"/>
<dbReference type="Gene3D" id="2.60.40.790">
    <property type="match status" value="1"/>
</dbReference>
<dbReference type="HOGENOM" id="CLU_046737_2_0_11"/>
<evidence type="ECO:0000256" key="2">
    <source>
        <dbReference type="RuleBase" id="RU003616"/>
    </source>
</evidence>
<evidence type="ECO:0000256" key="3">
    <source>
        <dbReference type="SAM" id="MobiDB-lite"/>
    </source>
</evidence>
<dbReference type="PANTHER" id="PTHR11527">
    <property type="entry name" value="HEAT-SHOCK PROTEIN 20 FAMILY MEMBER"/>
    <property type="match status" value="1"/>
</dbReference>
<dbReference type="RefSeq" id="WP_013872937.1">
    <property type="nucleotide sequence ID" value="NC_015656.1"/>
</dbReference>
<accession>F8B2Y9</accession>
<dbReference type="InterPro" id="IPR002068">
    <property type="entry name" value="A-crystallin/Hsp20_dom"/>
</dbReference>
<dbReference type="EMBL" id="CP002801">
    <property type="protein sequence ID" value="AEH08973.1"/>
    <property type="molecule type" value="Genomic_DNA"/>
</dbReference>
<dbReference type="InterPro" id="IPR008978">
    <property type="entry name" value="HSP20-like_chaperone"/>
</dbReference>
<feature type="region of interest" description="Disordered" evidence="3">
    <location>
        <begin position="148"/>
        <end position="179"/>
    </location>
</feature>
<evidence type="ECO:0000259" key="4">
    <source>
        <dbReference type="PROSITE" id="PS01031"/>
    </source>
</evidence>
<feature type="compositionally biased region" description="Low complexity" evidence="3">
    <location>
        <begin position="150"/>
        <end position="163"/>
    </location>
</feature>
<dbReference type="STRING" id="656024.FsymDg_1513"/>
<dbReference type="SUPFAM" id="SSF49764">
    <property type="entry name" value="HSP20-like chaperones"/>
    <property type="match status" value="1"/>
</dbReference>
<keyword evidence="5" id="KW-0346">Stress response</keyword>
<name>F8B2Y9_9ACTN</name>
<dbReference type="PROSITE" id="PS01031">
    <property type="entry name" value="SHSP"/>
    <property type="match status" value="1"/>
</dbReference>
<protein>
    <submittedName>
        <fullName evidence="5">Heat shock protein Hsp20</fullName>
    </submittedName>
</protein>
<keyword evidence="6" id="KW-1185">Reference proteome</keyword>
<dbReference type="CDD" id="cd06464">
    <property type="entry name" value="ACD_sHsps-like"/>
    <property type="match status" value="1"/>
</dbReference>
<sequence>MSTYLWEPFAAFGRLDREFHEIVRRSWDAAPERARIPRLGFAPLADVVTEGNDVVVHLELPGADIEKDVTVELERGRLVIRGERADTRESDSGRVVVRERRYGAFHREFNLPEGVGADQISATYDKGVLSVRLAGALAPAYGTRIPVNPGASSALPGAGSADSSESHSDEPGHTPAVES</sequence>
<dbReference type="eggNOG" id="COG0071">
    <property type="taxonomic scope" value="Bacteria"/>
</dbReference>
<evidence type="ECO:0000313" key="6">
    <source>
        <dbReference type="Proteomes" id="UP000001549"/>
    </source>
</evidence>
<evidence type="ECO:0000256" key="1">
    <source>
        <dbReference type="PROSITE-ProRule" id="PRU00285"/>
    </source>
</evidence>
<dbReference type="AlphaFoldDB" id="F8B2Y9"/>
<evidence type="ECO:0000313" key="5">
    <source>
        <dbReference type="EMBL" id="AEH08973.1"/>
    </source>
</evidence>
<organism evidence="5 6">
    <name type="scientific">Candidatus Protofrankia datiscae</name>
    <dbReference type="NCBI Taxonomy" id="2716812"/>
    <lineage>
        <taxon>Bacteria</taxon>
        <taxon>Bacillati</taxon>
        <taxon>Actinomycetota</taxon>
        <taxon>Actinomycetes</taxon>
        <taxon>Frankiales</taxon>
        <taxon>Frankiaceae</taxon>
        <taxon>Protofrankia</taxon>
    </lineage>
</organism>